<keyword evidence="1" id="KW-0812">Transmembrane</keyword>
<gene>
    <name evidence="2" type="ORF">TrRE_jg9748</name>
</gene>
<keyword evidence="3" id="KW-1185">Reference proteome</keyword>
<keyword evidence="1" id="KW-0472">Membrane</keyword>
<name>A0A9W6ZJG0_9STRA</name>
<evidence type="ECO:0000256" key="1">
    <source>
        <dbReference type="SAM" id="Phobius"/>
    </source>
</evidence>
<protein>
    <submittedName>
        <fullName evidence="2">Uncharacterized protein</fullName>
    </submittedName>
</protein>
<evidence type="ECO:0000313" key="3">
    <source>
        <dbReference type="Proteomes" id="UP001165082"/>
    </source>
</evidence>
<dbReference type="Proteomes" id="UP001165082">
    <property type="component" value="Unassembled WGS sequence"/>
</dbReference>
<proteinExistence type="predicted"/>
<organism evidence="2 3">
    <name type="scientific">Triparma retinervis</name>
    <dbReference type="NCBI Taxonomy" id="2557542"/>
    <lineage>
        <taxon>Eukaryota</taxon>
        <taxon>Sar</taxon>
        <taxon>Stramenopiles</taxon>
        <taxon>Ochrophyta</taxon>
        <taxon>Bolidophyceae</taxon>
        <taxon>Parmales</taxon>
        <taxon>Triparmaceae</taxon>
        <taxon>Triparma</taxon>
    </lineage>
</organism>
<dbReference type="AlphaFoldDB" id="A0A9W6ZJG0"/>
<feature type="transmembrane region" description="Helical" evidence="1">
    <location>
        <begin position="52"/>
        <end position="69"/>
    </location>
</feature>
<dbReference type="OrthoDB" id="185288at2759"/>
<feature type="transmembrane region" description="Helical" evidence="1">
    <location>
        <begin position="81"/>
        <end position="101"/>
    </location>
</feature>
<feature type="transmembrane region" description="Helical" evidence="1">
    <location>
        <begin position="12"/>
        <end position="32"/>
    </location>
</feature>
<accession>A0A9W6ZJG0</accession>
<evidence type="ECO:0000313" key="2">
    <source>
        <dbReference type="EMBL" id="GMH51405.1"/>
    </source>
</evidence>
<comment type="caution">
    <text evidence="2">The sequence shown here is derived from an EMBL/GenBank/DDBJ whole genome shotgun (WGS) entry which is preliminary data.</text>
</comment>
<reference evidence="2" key="1">
    <citation type="submission" date="2022-07" db="EMBL/GenBank/DDBJ databases">
        <title>Genome analysis of Parmales, a sister group of diatoms, reveals the evolutionary specialization of diatoms from phago-mixotrophs to photoautotrophs.</title>
        <authorList>
            <person name="Ban H."/>
            <person name="Sato S."/>
            <person name="Yoshikawa S."/>
            <person name="Kazumasa Y."/>
            <person name="Nakamura Y."/>
            <person name="Ichinomiya M."/>
            <person name="Saitoh K."/>
            <person name="Sato N."/>
            <person name="Blanc-Mathieu R."/>
            <person name="Endo H."/>
            <person name="Kuwata A."/>
            <person name="Ogata H."/>
        </authorList>
    </citation>
    <scope>NUCLEOTIDE SEQUENCE</scope>
</reference>
<dbReference type="EMBL" id="BRXZ01000704">
    <property type="protein sequence ID" value="GMH51405.1"/>
    <property type="molecule type" value="Genomic_DNA"/>
</dbReference>
<keyword evidence="1" id="KW-1133">Transmembrane helix</keyword>
<feature type="transmembrane region" description="Helical" evidence="1">
    <location>
        <begin position="113"/>
        <end position="134"/>
    </location>
</feature>
<sequence length="141" mass="14779">MTIDDSRMPWGPFFLAAGASNIGQAIMFHYSGIPSLSAATLLGRIGKNVPKPSSATWGTVLIAGGVYCYHGKSINDGKPGLHWGAIATFAALKYAVAAKMYKIATHPAGRPGSLTAFIGVTEVVWGSFFAFWGAKSSGLLK</sequence>